<dbReference type="AlphaFoldDB" id="A0A381Y071"/>
<name>A0A381Y071_9ZZZZ</name>
<proteinExistence type="predicted"/>
<protein>
    <submittedName>
        <fullName evidence="1">Uncharacterized protein</fullName>
    </submittedName>
</protein>
<sequence length="55" mass="6673">MNIWVEWWKKEDEEKLDDMKSRRFFSTRAEALEFAATMWKTQEVRSRVCQDDSAG</sequence>
<reference evidence="1" key="1">
    <citation type="submission" date="2018-05" db="EMBL/GenBank/DDBJ databases">
        <authorList>
            <person name="Lanie J.A."/>
            <person name="Ng W.-L."/>
            <person name="Kazmierczak K.M."/>
            <person name="Andrzejewski T.M."/>
            <person name="Davidsen T.M."/>
            <person name="Wayne K.J."/>
            <person name="Tettelin H."/>
            <person name="Glass J.I."/>
            <person name="Rusch D."/>
            <person name="Podicherti R."/>
            <person name="Tsui H.-C.T."/>
            <person name="Winkler M.E."/>
        </authorList>
    </citation>
    <scope>NUCLEOTIDE SEQUENCE</scope>
</reference>
<organism evidence="1">
    <name type="scientific">marine metagenome</name>
    <dbReference type="NCBI Taxonomy" id="408172"/>
    <lineage>
        <taxon>unclassified sequences</taxon>
        <taxon>metagenomes</taxon>
        <taxon>ecological metagenomes</taxon>
    </lineage>
</organism>
<evidence type="ECO:0000313" key="1">
    <source>
        <dbReference type="EMBL" id="SVA70081.1"/>
    </source>
</evidence>
<dbReference type="EMBL" id="UINC01016922">
    <property type="protein sequence ID" value="SVA70081.1"/>
    <property type="molecule type" value="Genomic_DNA"/>
</dbReference>
<accession>A0A381Y071</accession>
<gene>
    <name evidence="1" type="ORF">METZ01_LOCUS122935</name>
</gene>